<dbReference type="Proteomes" id="UP000175829">
    <property type="component" value="Unassembled WGS sequence"/>
</dbReference>
<evidence type="ECO:0000259" key="3">
    <source>
        <dbReference type="Pfam" id="PF17775"/>
    </source>
</evidence>
<dbReference type="InterPro" id="IPR023006">
    <property type="entry name" value="YchJ-like"/>
</dbReference>
<name>A0A1E7K6L1_9ACTN</name>
<dbReference type="HAMAP" id="MF_00612">
    <property type="entry name" value="UPF0225"/>
    <property type="match status" value="1"/>
</dbReference>
<dbReference type="PANTHER" id="PTHR33747:SF1">
    <property type="entry name" value="ADENYLATE CYCLASE-ASSOCIATED CAP C-TERMINAL DOMAIN-CONTAINING PROTEIN"/>
    <property type="match status" value="1"/>
</dbReference>
<feature type="domain" description="YchJ-like middle NTF2-like" evidence="3">
    <location>
        <begin position="52"/>
        <end position="147"/>
    </location>
</feature>
<evidence type="ECO:0000313" key="5">
    <source>
        <dbReference type="Proteomes" id="UP000175829"/>
    </source>
</evidence>
<feature type="compositionally biased region" description="Low complexity" evidence="2">
    <location>
        <begin position="12"/>
        <end position="26"/>
    </location>
</feature>
<dbReference type="Gene3D" id="3.10.450.50">
    <property type="match status" value="1"/>
</dbReference>
<protein>
    <recommendedName>
        <fullName evidence="1">UPF0225 protein AN217_18855</fullName>
    </recommendedName>
</protein>
<dbReference type="AlphaFoldDB" id="A0A1E7K6L1"/>
<feature type="compositionally biased region" description="Basic residues" evidence="2">
    <location>
        <begin position="1"/>
        <end position="11"/>
    </location>
</feature>
<comment type="caution">
    <text evidence="4">The sequence shown here is derived from an EMBL/GenBank/DDBJ whole genome shotgun (WGS) entry which is preliminary data.</text>
</comment>
<feature type="region of interest" description="Disordered" evidence="2">
    <location>
        <begin position="1"/>
        <end position="26"/>
    </location>
</feature>
<dbReference type="Pfam" id="PF17775">
    <property type="entry name" value="YchJ_M-like"/>
    <property type="match status" value="1"/>
</dbReference>
<gene>
    <name evidence="4" type="ORF">AN217_18855</name>
</gene>
<accession>A0A1E7K6L1</accession>
<dbReference type="InterPro" id="IPR048469">
    <property type="entry name" value="YchJ-like_M"/>
</dbReference>
<dbReference type="SUPFAM" id="SSF54427">
    <property type="entry name" value="NTF2-like"/>
    <property type="match status" value="1"/>
</dbReference>
<dbReference type="InterPro" id="IPR032710">
    <property type="entry name" value="NTF2-like_dom_sf"/>
</dbReference>
<comment type="similarity">
    <text evidence="1">Belongs to the UPF0225 family.</text>
</comment>
<evidence type="ECO:0000313" key="4">
    <source>
        <dbReference type="EMBL" id="OEU99535.1"/>
    </source>
</evidence>
<dbReference type="PANTHER" id="PTHR33747">
    <property type="entry name" value="UPF0225 PROTEIN SCO1677"/>
    <property type="match status" value="1"/>
</dbReference>
<organism evidence="4 5">
    <name type="scientific">Streptomyces qinglanensis</name>
    <dbReference type="NCBI Taxonomy" id="943816"/>
    <lineage>
        <taxon>Bacteria</taxon>
        <taxon>Bacillati</taxon>
        <taxon>Actinomycetota</taxon>
        <taxon>Actinomycetes</taxon>
        <taxon>Kitasatosporales</taxon>
        <taxon>Streptomycetaceae</taxon>
        <taxon>Streptomyces</taxon>
    </lineage>
</organism>
<evidence type="ECO:0000256" key="1">
    <source>
        <dbReference type="HAMAP-Rule" id="MF_00612"/>
    </source>
</evidence>
<sequence length="150" mass="16336">MPRRKPARPAHRPAATDRPGPGRPAPAACPCGAARYAECCGRFHHDEAVPATAEELMRSRYAAFALADTGYLLRTWHPDTRPAHLDLSGAPRWTGLEILATSGGSAFHREGTVTFRAHHRGADGAPGTQQERSRFVRLDGAWRYLDGAVD</sequence>
<dbReference type="EMBL" id="LJGV01000022">
    <property type="protein sequence ID" value="OEU99535.1"/>
    <property type="molecule type" value="Genomic_DNA"/>
</dbReference>
<proteinExistence type="inferred from homology"/>
<evidence type="ECO:0000256" key="2">
    <source>
        <dbReference type="SAM" id="MobiDB-lite"/>
    </source>
</evidence>
<dbReference type="RefSeq" id="WP_027759318.1">
    <property type="nucleotide sequence ID" value="NZ_LJGV01000022.1"/>
</dbReference>
<reference evidence="4 5" key="1">
    <citation type="journal article" date="2016" name="Front. Microbiol.">
        <title>Comparative Genomics Analysis of Streptomyces Species Reveals Their Adaptation to the Marine Environment and Their Diversity at the Genomic Level.</title>
        <authorList>
            <person name="Tian X."/>
            <person name="Zhang Z."/>
            <person name="Yang T."/>
            <person name="Chen M."/>
            <person name="Li J."/>
            <person name="Chen F."/>
            <person name="Yang J."/>
            <person name="Li W."/>
            <person name="Zhang B."/>
            <person name="Zhang Z."/>
            <person name="Wu J."/>
            <person name="Zhang C."/>
            <person name="Long L."/>
            <person name="Xiao J."/>
        </authorList>
    </citation>
    <scope>NUCLEOTIDE SEQUENCE [LARGE SCALE GENOMIC DNA]</scope>
    <source>
        <strain evidence="4 5">SCSIO M10379</strain>
    </source>
</reference>
<dbReference type="PATRIC" id="fig|943816.4.peg.3271"/>